<dbReference type="SUPFAM" id="SSF52540">
    <property type="entry name" value="P-loop containing nucleoside triphosphate hydrolases"/>
    <property type="match status" value="1"/>
</dbReference>
<protein>
    <recommendedName>
        <fullName evidence="1">Novel STAND NTPase 1 domain-containing protein</fullName>
    </recommendedName>
</protein>
<dbReference type="Proteomes" id="UP001576774">
    <property type="component" value="Unassembled WGS sequence"/>
</dbReference>
<feature type="domain" description="Novel STAND NTPase 1" evidence="1">
    <location>
        <begin position="17"/>
        <end position="263"/>
    </location>
</feature>
<dbReference type="InterPro" id="IPR027417">
    <property type="entry name" value="P-loop_NTPase"/>
</dbReference>
<reference evidence="2 3" key="1">
    <citation type="submission" date="2024-09" db="EMBL/GenBank/DDBJ databases">
        <title>Floridaenema gen nov. (Aerosakkonemataceae, Aerosakkonematales ord. nov., Cyanobacteria) from benthic tropical and subtropical fresh waters, with the description of four new species.</title>
        <authorList>
            <person name="Moretto J.A."/>
            <person name="Berthold D.E."/>
            <person name="Lefler F.W."/>
            <person name="Huang I.-S."/>
            <person name="Laughinghouse H. IV."/>
        </authorList>
    </citation>
    <scope>NUCLEOTIDE SEQUENCE [LARGE SCALE GENOMIC DNA]</scope>
    <source>
        <strain evidence="2 3">BLCC-F46</strain>
    </source>
</reference>
<evidence type="ECO:0000313" key="3">
    <source>
        <dbReference type="Proteomes" id="UP001576774"/>
    </source>
</evidence>
<sequence>MTLGSPSNPFYAGSMISDPKFFVGRKAELDAITTRMTGSPPVSVNVVGKGRIGRSSLLYHFFQTYEQRVQNPQRYVVAYFNLSSPLFHQEEGFYLTIARELYNLPKVRSQKVLTKPFHVKNFERHTFSVVLGEWKRQGVLPVLCLDEFEALFHHPKEFNDAFFDNLSFLLNSNILMLAIASHRQLKYYQHRYKLTSNFFNLGDVIKLGDLTEEEAKELVSLPVTLGGEAALTWEEQRLARQWGGNHPLLLQLAASLLWEAHQQNLDFGWAKEQFIQKSRGIPRNGFNWKFWPFGS</sequence>
<dbReference type="InterPro" id="IPR049052">
    <property type="entry name" value="nSTAND1"/>
</dbReference>
<gene>
    <name evidence="2" type="ORF">ACE1CC_19590</name>
</gene>
<comment type="caution">
    <text evidence="2">The sequence shown here is derived from an EMBL/GenBank/DDBJ whole genome shotgun (WGS) entry which is preliminary data.</text>
</comment>
<dbReference type="EMBL" id="JBHFNQ010000146">
    <property type="protein sequence ID" value="MFB2879062.1"/>
    <property type="molecule type" value="Genomic_DNA"/>
</dbReference>
<dbReference type="Gene3D" id="3.40.50.300">
    <property type="entry name" value="P-loop containing nucleotide triphosphate hydrolases"/>
    <property type="match status" value="1"/>
</dbReference>
<proteinExistence type="predicted"/>
<dbReference type="Pfam" id="PF20703">
    <property type="entry name" value="nSTAND1"/>
    <property type="match status" value="1"/>
</dbReference>
<evidence type="ECO:0000259" key="1">
    <source>
        <dbReference type="Pfam" id="PF20703"/>
    </source>
</evidence>
<accession>A0ABV4X8F3</accession>
<dbReference type="RefSeq" id="WP_413272113.1">
    <property type="nucleotide sequence ID" value="NZ_JBHFNQ010000146.1"/>
</dbReference>
<keyword evidence="3" id="KW-1185">Reference proteome</keyword>
<name>A0ABV4X8F3_9CYAN</name>
<organism evidence="2 3">
    <name type="scientific">Floridaenema aerugineum BLCC-F46</name>
    <dbReference type="NCBI Taxonomy" id="3153654"/>
    <lineage>
        <taxon>Bacteria</taxon>
        <taxon>Bacillati</taxon>
        <taxon>Cyanobacteriota</taxon>
        <taxon>Cyanophyceae</taxon>
        <taxon>Oscillatoriophycideae</taxon>
        <taxon>Aerosakkonematales</taxon>
        <taxon>Aerosakkonemataceae</taxon>
        <taxon>Floridanema</taxon>
        <taxon>Floridanema aerugineum</taxon>
    </lineage>
</organism>
<evidence type="ECO:0000313" key="2">
    <source>
        <dbReference type="EMBL" id="MFB2879062.1"/>
    </source>
</evidence>